<keyword evidence="1 5" id="KW-0479">Metal-binding</keyword>
<protein>
    <recommendedName>
        <fullName evidence="5">Phosphoglycolate phosphatase</fullName>
        <shortName evidence="5">PGP</shortName>
        <shortName evidence="5">PGPase</shortName>
        <ecNumber evidence="5">3.1.3.18</ecNumber>
    </recommendedName>
</protein>
<comment type="similarity">
    <text evidence="5">Belongs to the archaeal SPP-like hydrolase family.</text>
</comment>
<evidence type="ECO:0000256" key="4">
    <source>
        <dbReference type="ARBA" id="ARBA00023277"/>
    </source>
</evidence>
<dbReference type="HAMAP" id="MF_01419">
    <property type="entry name" value="GPH_hydrolase_arch"/>
    <property type="match status" value="1"/>
</dbReference>
<proteinExistence type="inferred from homology"/>
<feature type="binding site" evidence="5">
    <location>
        <position position="207"/>
    </location>
    <ligand>
        <name>Mg(2+)</name>
        <dbReference type="ChEBI" id="CHEBI:18420"/>
    </ligand>
</feature>
<comment type="function">
    <text evidence="5">Catalyzes the dephosphorylation of 2-phosphoglycolate.</text>
</comment>
<dbReference type="Gene3D" id="3.40.50.1000">
    <property type="entry name" value="HAD superfamily/HAD-like"/>
    <property type="match status" value="1"/>
</dbReference>
<feature type="binding site" evidence="5">
    <location>
        <position position="44"/>
    </location>
    <ligand>
        <name>Mg(2+)</name>
        <dbReference type="ChEBI" id="CHEBI:18420"/>
    </ligand>
</feature>
<dbReference type="EMBL" id="CP058579">
    <property type="protein sequence ID" value="QLG61815.1"/>
    <property type="molecule type" value="Genomic_DNA"/>
</dbReference>
<gene>
    <name evidence="6" type="ORF">HUG12_08785</name>
</gene>
<evidence type="ECO:0000313" key="6">
    <source>
        <dbReference type="EMBL" id="QLG61815.1"/>
    </source>
</evidence>
<keyword evidence="3 5" id="KW-0460">Magnesium</keyword>
<dbReference type="SUPFAM" id="SSF56784">
    <property type="entry name" value="HAD-like"/>
    <property type="match status" value="1"/>
</dbReference>
<dbReference type="InterPro" id="IPR006382">
    <property type="entry name" value="PGPase"/>
</dbReference>
<accession>A0A7D5LB24</accession>
<name>A0A7D5LB24_9EURY</name>
<dbReference type="OrthoDB" id="120822at2157"/>
<dbReference type="GO" id="GO:0000287">
    <property type="term" value="F:magnesium ion binding"/>
    <property type="evidence" value="ECO:0007669"/>
    <property type="project" value="InterPro"/>
</dbReference>
<feature type="binding site" evidence="5">
    <location>
        <position position="42"/>
    </location>
    <ligand>
        <name>Mg(2+)</name>
        <dbReference type="ChEBI" id="CHEBI:18420"/>
    </ligand>
</feature>
<evidence type="ECO:0000313" key="7">
    <source>
        <dbReference type="Proteomes" id="UP000509626"/>
    </source>
</evidence>
<dbReference type="KEGG" id="halu:HUG12_08785"/>
<sequence length="258" mass="27206">MPPSETPDDPDTPDASVVAADAANAADAADTGGTDVPPLALDVDGTLTTPAHTVDPRIFEVLPRWPAPVVIATGKAFPYPVALCHFVGIPERVVAENGGVVCVDGTVRFEGDPERVREAVAAFEERGGDLGWDGANTANRWRETEAAARQTADETLLREIAEKFDLDFLDTQYAYHLKSRGVSKGRALLTVADVLDVDAGSFVAVGDSENDAELFQVVGEAYALSNADEVAKGAADHVLEEGFADGTMAVLSDLLNRA</sequence>
<dbReference type="Pfam" id="PF08282">
    <property type="entry name" value="Hydrolase_3"/>
    <property type="match status" value="2"/>
</dbReference>
<dbReference type="EC" id="3.1.3.18" evidence="5"/>
<dbReference type="InterPro" id="IPR006379">
    <property type="entry name" value="HAD-SF_hydro_IIB"/>
</dbReference>
<keyword evidence="7" id="KW-1185">Reference proteome</keyword>
<evidence type="ECO:0000256" key="3">
    <source>
        <dbReference type="ARBA" id="ARBA00022842"/>
    </source>
</evidence>
<dbReference type="GeneID" id="56037550"/>
<dbReference type="GO" id="GO:0005829">
    <property type="term" value="C:cytosol"/>
    <property type="evidence" value="ECO:0007669"/>
    <property type="project" value="TreeGrafter"/>
</dbReference>
<keyword evidence="4 5" id="KW-0119">Carbohydrate metabolism</keyword>
<dbReference type="PANTHER" id="PTHR10000">
    <property type="entry name" value="PHOSPHOSERINE PHOSPHATASE"/>
    <property type="match status" value="1"/>
</dbReference>
<dbReference type="RefSeq" id="WP_179268400.1">
    <property type="nucleotide sequence ID" value="NZ_CP058579.1"/>
</dbReference>
<dbReference type="Gene3D" id="3.90.1070.10">
    <property type="match status" value="1"/>
</dbReference>
<evidence type="ECO:0000256" key="1">
    <source>
        <dbReference type="ARBA" id="ARBA00022723"/>
    </source>
</evidence>
<dbReference type="GO" id="GO:0008967">
    <property type="term" value="F:phosphoglycolate phosphatase activity"/>
    <property type="evidence" value="ECO:0007669"/>
    <property type="project" value="UniProtKB-UniRule"/>
</dbReference>
<dbReference type="AlphaFoldDB" id="A0A7D5LB24"/>
<dbReference type="NCBIfam" id="TIGR01484">
    <property type="entry name" value="HAD-SF-IIB"/>
    <property type="match status" value="1"/>
</dbReference>
<reference evidence="6 7" key="1">
    <citation type="submission" date="2020-06" db="EMBL/GenBank/DDBJ databases">
        <title>NJ-3-1, isolated from saline soil.</title>
        <authorList>
            <person name="Cui H.L."/>
            <person name="Shi X."/>
        </authorList>
    </citation>
    <scope>NUCLEOTIDE SEQUENCE [LARGE SCALE GENOMIC DNA]</scope>
    <source>
        <strain evidence="6 7">NJ-3-1</strain>
    </source>
</reference>
<dbReference type="InterPro" id="IPR023214">
    <property type="entry name" value="HAD_sf"/>
</dbReference>
<comment type="cofactor">
    <cofactor evidence="5">
        <name>Mg(2+)</name>
        <dbReference type="ChEBI" id="CHEBI:18420"/>
    </cofactor>
</comment>
<feature type="active site" description="Nucleophile" evidence="5">
    <location>
        <position position="42"/>
    </location>
</feature>
<dbReference type="CDD" id="cd07514">
    <property type="entry name" value="HAD_Pase"/>
    <property type="match status" value="1"/>
</dbReference>
<keyword evidence="2 5" id="KW-0378">Hydrolase</keyword>
<evidence type="ECO:0000256" key="5">
    <source>
        <dbReference type="HAMAP-Rule" id="MF_01419"/>
    </source>
</evidence>
<evidence type="ECO:0000256" key="2">
    <source>
        <dbReference type="ARBA" id="ARBA00022801"/>
    </source>
</evidence>
<comment type="catalytic activity">
    <reaction evidence="5">
        <text>2-phosphoglycolate + H2O = glycolate + phosphate</text>
        <dbReference type="Rhea" id="RHEA:14369"/>
        <dbReference type="ChEBI" id="CHEBI:15377"/>
        <dbReference type="ChEBI" id="CHEBI:29805"/>
        <dbReference type="ChEBI" id="CHEBI:43474"/>
        <dbReference type="ChEBI" id="CHEBI:58033"/>
        <dbReference type="EC" id="3.1.3.18"/>
    </reaction>
</comment>
<feature type="binding site" evidence="5">
    <location>
        <position position="211"/>
    </location>
    <ligand>
        <name>Mg(2+)</name>
        <dbReference type="ChEBI" id="CHEBI:18420"/>
    </ligand>
</feature>
<organism evidence="6 7">
    <name type="scientific">Halorarum salinum</name>
    <dbReference type="NCBI Taxonomy" id="2743089"/>
    <lineage>
        <taxon>Archaea</taxon>
        <taxon>Methanobacteriati</taxon>
        <taxon>Methanobacteriota</taxon>
        <taxon>Stenosarchaea group</taxon>
        <taxon>Halobacteria</taxon>
        <taxon>Halobacteriales</taxon>
        <taxon>Haloferacaceae</taxon>
        <taxon>Halorarum</taxon>
    </lineage>
</organism>
<dbReference type="PANTHER" id="PTHR10000:SF8">
    <property type="entry name" value="HAD SUPERFAMILY HYDROLASE-LIKE, TYPE 3"/>
    <property type="match status" value="1"/>
</dbReference>
<dbReference type="Proteomes" id="UP000509626">
    <property type="component" value="Chromosome"/>
</dbReference>
<feature type="binding site" evidence="5">
    <location>
        <position position="184"/>
    </location>
    <ligand>
        <name>substrate</name>
    </ligand>
</feature>
<dbReference type="InterPro" id="IPR036412">
    <property type="entry name" value="HAD-like_sf"/>
</dbReference>